<sequence length="37" mass="4284">SEWVMLTPGVVFDDVVVFEGKLPTVEEIKKELMNYIK</sequence>
<comment type="caution">
    <text evidence="4">The sequence shown here is derived from an EMBL/GenBank/DDBJ whole genome shotgun (WGS) entry which is preliminary data.</text>
</comment>
<evidence type="ECO:0000256" key="2">
    <source>
        <dbReference type="ARBA" id="ARBA00022982"/>
    </source>
</evidence>
<dbReference type="Gene3D" id="3.40.30.10">
    <property type="entry name" value="Glutaredoxin"/>
    <property type="match status" value="1"/>
</dbReference>
<feature type="domain" description="Thioredoxin-like fold" evidence="3">
    <location>
        <begin position="4"/>
        <end position="30"/>
    </location>
</feature>
<dbReference type="Pfam" id="PF13192">
    <property type="entry name" value="Thioredoxin_3"/>
    <property type="match status" value="1"/>
</dbReference>
<evidence type="ECO:0000256" key="1">
    <source>
        <dbReference type="ARBA" id="ARBA00007787"/>
    </source>
</evidence>
<evidence type="ECO:0000313" key="4">
    <source>
        <dbReference type="EMBL" id="HIP17300.1"/>
    </source>
</evidence>
<proteinExistence type="inferred from homology"/>
<protein>
    <submittedName>
        <fullName evidence="4">Thioredoxin family protein</fullName>
    </submittedName>
</protein>
<comment type="similarity">
    <text evidence="1">Belongs to the glutaredoxin family.</text>
</comment>
<feature type="non-terminal residue" evidence="4">
    <location>
        <position position="1"/>
    </location>
</feature>
<dbReference type="AlphaFoldDB" id="A0A832YSB3"/>
<keyword evidence="2" id="KW-0813">Transport</keyword>
<evidence type="ECO:0000259" key="3">
    <source>
        <dbReference type="Pfam" id="PF13192"/>
    </source>
</evidence>
<dbReference type="InterPro" id="IPR012336">
    <property type="entry name" value="Thioredoxin-like_fold"/>
</dbReference>
<gene>
    <name evidence="4" type="ORF">EYG76_03230</name>
</gene>
<accession>A0A832YSB3</accession>
<dbReference type="EMBL" id="DQSV01000062">
    <property type="protein sequence ID" value="HIP17300.1"/>
    <property type="molecule type" value="Genomic_DNA"/>
</dbReference>
<dbReference type="Proteomes" id="UP000605144">
    <property type="component" value="Unassembled WGS sequence"/>
</dbReference>
<name>A0A832YSB3_9EURY</name>
<keyword evidence="2" id="KW-0249">Electron transport</keyword>
<organism evidence="4 5">
    <name type="scientific">Methanothermococcus okinawensis</name>
    <dbReference type="NCBI Taxonomy" id="155863"/>
    <lineage>
        <taxon>Archaea</taxon>
        <taxon>Methanobacteriati</taxon>
        <taxon>Methanobacteriota</taxon>
        <taxon>Methanomada group</taxon>
        <taxon>Methanococci</taxon>
        <taxon>Methanococcales</taxon>
        <taxon>Methanococcaceae</taxon>
        <taxon>Methanothermococcus</taxon>
    </lineage>
</organism>
<reference evidence="4" key="1">
    <citation type="journal article" date="2020" name="ISME J.">
        <title>Gammaproteobacteria mediating utilization of methyl-, sulfur- and petroleum organic compounds in deep ocean hydrothermal plumes.</title>
        <authorList>
            <person name="Zhou Z."/>
            <person name="Liu Y."/>
            <person name="Pan J."/>
            <person name="Cron B.R."/>
            <person name="Toner B.M."/>
            <person name="Anantharaman K."/>
            <person name="Breier J.A."/>
            <person name="Dick G.J."/>
            <person name="Li M."/>
        </authorList>
    </citation>
    <scope>NUCLEOTIDE SEQUENCE</scope>
    <source>
        <strain evidence="4">SZUA-1385</strain>
    </source>
</reference>
<evidence type="ECO:0000313" key="5">
    <source>
        <dbReference type="Proteomes" id="UP000605144"/>
    </source>
</evidence>